<evidence type="ECO:0000256" key="4">
    <source>
        <dbReference type="ARBA" id="ARBA00022490"/>
    </source>
</evidence>
<dbReference type="SUPFAM" id="SSF46785">
    <property type="entry name" value="Winged helix' DNA-binding domain"/>
    <property type="match status" value="1"/>
</dbReference>
<evidence type="ECO:0000256" key="12">
    <source>
        <dbReference type="PIRSR" id="PIRSR602481-2"/>
    </source>
</evidence>
<dbReference type="Proteomes" id="UP000054024">
    <property type="component" value="Unassembled WGS sequence"/>
</dbReference>
<keyword evidence="12" id="KW-0408">Iron</keyword>
<accession>A0A117PAT6</accession>
<organism evidence="13 14">
    <name type="scientific">Streptomyces curacoi</name>
    <dbReference type="NCBI Taxonomy" id="146536"/>
    <lineage>
        <taxon>Bacteria</taxon>
        <taxon>Bacillati</taxon>
        <taxon>Actinomycetota</taxon>
        <taxon>Actinomycetes</taxon>
        <taxon>Kitasatosporales</taxon>
        <taxon>Streptomycetaceae</taxon>
        <taxon>Streptomyces</taxon>
    </lineage>
</organism>
<dbReference type="RefSeq" id="WP_062149756.1">
    <property type="nucleotide sequence ID" value="NZ_KQ947987.1"/>
</dbReference>
<keyword evidence="9" id="KW-0238">DNA-binding</keyword>
<comment type="subcellular location">
    <subcellularLocation>
        <location evidence="1">Cytoplasm</location>
    </subcellularLocation>
</comment>
<reference evidence="13 14" key="1">
    <citation type="submission" date="2015-10" db="EMBL/GenBank/DDBJ databases">
        <title>Draft genome sequence of Streptomyces curacoi DSM 40107, type strain for the species Streptomyces curacoi.</title>
        <authorList>
            <person name="Ruckert C."/>
            <person name="Winkler A."/>
            <person name="Kalinowski J."/>
            <person name="Kampfer P."/>
            <person name="Glaeser S."/>
        </authorList>
    </citation>
    <scope>NUCLEOTIDE SEQUENCE [LARGE SCALE GENOMIC DNA]</scope>
    <source>
        <strain evidence="13 14">DSM 40107</strain>
    </source>
</reference>
<comment type="cofactor">
    <cofactor evidence="11">
        <name>Zn(2+)</name>
        <dbReference type="ChEBI" id="CHEBI:29105"/>
    </cofactor>
    <text evidence="11">Binds 1 zinc ion per subunit.</text>
</comment>
<evidence type="ECO:0000256" key="5">
    <source>
        <dbReference type="ARBA" id="ARBA00022491"/>
    </source>
</evidence>
<evidence type="ECO:0000256" key="11">
    <source>
        <dbReference type="PIRSR" id="PIRSR602481-1"/>
    </source>
</evidence>
<gene>
    <name evidence="13" type="ORF">AQI70_16245</name>
</gene>
<keyword evidence="7 11" id="KW-0862">Zinc</keyword>
<feature type="binding site" evidence="11">
    <location>
        <position position="142"/>
    </location>
    <ligand>
        <name>Zn(2+)</name>
        <dbReference type="ChEBI" id="CHEBI:29105"/>
    </ligand>
</feature>
<evidence type="ECO:0000256" key="9">
    <source>
        <dbReference type="ARBA" id="ARBA00023125"/>
    </source>
</evidence>
<feature type="binding site" evidence="12">
    <location>
        <position position="131"/>
    </location>
    <ligand>
        <name>Fe cation</name>
        <dbReference type="ChEBI" id="CHEBI:24875"/>
    </ligand>
</feature>
<comment type="cofactor">
    <cofactor evidence="12">
        <name>Mn(2+)</name>
        <dbReference type="ChEBI" id="CHEBI:29035"/>
    </cofactor>
    <cofactor evidence="12">
        <name>Fe(2+)</name>
        <dbReference type="ChEBI" id="CHEBI:29033"/>
    </cofactor>
    <text evidence="12">Binds 1 Mn(2+) or Fe(2+) ion per subunit.</text>
</comment>
<evidence type="ECO:0000256" key="1">
    <source>
        <dbReference type="ARBA" id="ARBA00004496"/>
    </source>
</evidence>
<dbReference type="GO" id="GO:0008270">
    <property type="term" value="F:zinc ion binding"/>
    <property type="evidence" value="ECO:0007669"/>
    <property type="project" value="TreeGrafter"/>
</dbReference>
<keyword evidence="4" id="KW-0963">Cytoplasm</keyword>
<evidence type="ECO:0000256" key="2">
    <source>
        <dbReference type="ARBA" id="ARBA00007957"/>
    </source>
</evidence>
<keyword evidence="5" id="KW-0678">Repressor</keyword>
<evidence type="ECO:0000256" key="10">
    <source>
        <dbReference type="ARBA" id="ARBA00023163"/>
    </source>
</evidence>
<dbReference type="STRING" id="146536.AQI70_16245"/>
<proteinExistence type="inferred from homology"/>
<keyword evidence="10" id="KW-0804">Transcription</keyword>
<dbReference type="InterPro" id="IPR043135">
    <property type="entry name" value="Fur_C"/>
</dbReference>
<dbReference type="InterPro" id="IPR036388">
    <property type="entry name" value="WH-like_DNA-bd_sf"/>
</dbReference>
<evidence type="ECO:0000313" key="13">
    <source>
        <dbReference type="EMBL" id="KUM76124.1"/>
    </source>
</evidence>
<evidence type="ECO:0000256" key="3">
    <source>
        <dbReference type="ARBA" id="ARBA00011738"/>
    </source>
</evidence>
<feature type="binding site" evidence="11">
    <location>
        <position position="99"/>
    </location>
    <ligand>
        <name>Zn(2+)</name>
        <dbReference type="ChEBI" id="CHEBI:29105"/>
    </ligand>
</feature>
<dbReference type="InterPro" id="IPR036390">
    <property type="entry name" value="WH_DNA-bd_sf"/>
</dbReference>
<dbReference type="EMBL" id="LMWJ01000010">
    <property type="protein sequence ID" value="KUM76124.1"/>
    <property type="molecule type" value="Genomic_DNA"/>
</dbReference>
<dbReference type="Pfam" id="PF01475">
    <property type="entry name" value="FUR"/>
    <property type="match status" value="1"/>
</dbReference>
<protein>
    <submittedName>
        <fullName evidence="13">Ferric uptake regulation protein</fullName>
    </submittedName>
</protein>
<dbReference type="GO" id="GO:0045892">
    <property type="term" value="P:negative regulation of DNA-templated transcription"/>
    <property type="evidence" value="ECO:0007669"/>
    <property type="project" value="TreeGrafter"/>
</dbReference>
<feature type="binding site" evidence="12">
    <location>
        <position position="114"/>
    </location>
    <ligand>
        <name>Fe cation</name>
        <dbReference type="ChEBI" id="CHEBI:24875"/>
    </ligand>
</feature>
<evidence type="ECO:0000256" key="8">
    <source>
        <dbReference type="ARBA" id="ARBA00023015"/>
    </source>
</evidence>
<dbReference type="GO" id="GO:1900376">
    <property type="term" value="P:regulation of secondary metabolite biosynthetic process"/>
    <property type="evidence" value="ECO:0007669"/>
    <property type="project" value="TreeGrafter"/>
</dbReference>
<dbReference type="GO" id="GO:0005829">
    <property type="term" value="C:cytosol"/>
    <property type="evidence" value="ECO:0007669"/>
    <property type="project" value="TreeGrafter"/>
</dbReference>
<keyword evidence="14" id="KW-1185">Reference proteome</keyword>
<name>A0A117PAT6_9ACTN</name>
<keyword evidence="6 11" id="KW-0479">Metal-binding</keyword>
<dbReference type="InterPro" id="IPR002481">
    <property type="entry name" value="FUR"/>
</dbReference>
<dbReference type="Gene3D" id="3.30.1490.190">
    <property type="match status" value="1"/>
</dbReference>
<feature type="binding site" evidence="11">
    <location>
        <position position="102"/>
    </location>
    <ligand>
        <name>Zn(2+)</name>
        <dbReference type="ChEBI" id="CHEBI:29105"/>
    </ligand>
</feature>
<dbReference type="CDD" id="cd07153">
    <property type="entry name" value="Fur_like"/>
    <property type="match status" value="1"/>
</dbReference>
<evidence type="ECO:0000313" key="14">
    <source>
        <dbReference type="Proteomes" id="UP000054024"/>
    </source>
</evidence>
<dbReference type="Gene3D" id="1.10.10.10">
    <property type="entry name" value="Winged helix-like DNA-binding domain superfamily/Winged helix DNA-binding domain"/>
    <property type="match status" value="1"/>
</dbReference>
<evidence type="ECO:0000256" key="7">
    <source>
        <dbReference type="ARBA" id="ARBA00022833"/>
    </source>
</evidence>
<dbReference type="AlphaFoldDB" id="A0A117PAT6"/>
<evidence type="ECO:0000256" key="6">
    <source>
        <dbReference type="ARBA" id="ARBA00022723"/>
    </source>
</evidence>
<dbReference type="PANTHER" id="PTHR33202">
    <property type="entry name" value="ZINC UPTAKE REGULATION PROTEIN"/>
    <property type="match status" value="1"/>
</dbReference>
<dbReference type="GO" id="GO:0003700">
    <property type="term" value="F:DNA-binding transcription factor activity"/>
    <property type="evidence" value="ECO:0007669"/>
    <property type="project" value="InterPro"/>
</dbReference>
<comment type="caution">
    <text evidence="13">The sequence shown here is derived from an EMBL/GenBank/DDBJ whole genome shotgun (WGS) entry which is preliminary data.</text>
</comment>
<dbReference type="PANTHER" id="PTHR33202:SF2">
    <property type="entry name" value="FERRIC UPTAKE REGULATION PROTEIN"/>
    <property type="match status" value="1"/>
</dbReference>
<keyword evidence="8" id="KW-0805">Transcription regulation</keyword>
<dbReference type="OrthoDB" id="8659436at2"/>
<feature type="binding site" evidence="11">
    <location>
        <position position="139"/>
    </location>
    <ligand>
        <name>Zn(2+)</name>
        <dbReference type="ChEBI" id="CHEBI:29105"/>
    </ligand>
</feature>
<dbReference type="GO" id="GO:0000976">
    <property type="term" value="F:transcription cis-regulatory region binding"/>
    <property type="evidence" value="ECO:0007669"/>
    <property type="project" value="TreeGrafter"/>
</dbReference>
<sequence>MAEAEAESTAGVQPRATGLRSTRQRRAVLEVLGRCPEFISAQELHALLADSGSTVGLTTVYRTLRELDRAGLVDVVRDEGGERLYLRRPTDEHRHYLICRCCGRSRPVDAEAVERWAAGLAELTGFAELEHTLELSGVCADCRQAEATAPCRQAPPLLAAESGTQDGLG</sequence>
<comment type="subunit">
    <text evidence="3">Homodimer.</text>
</comment>
<comment type="similarity">
    <text evidence="2">Belongs to the Fur family.</text>
</comment>